<evidence type="ECO:0000313" key="2">
    <source>
        <dbReference type="EMBL" id="QPH97335.1"/>
    </source>
</evidence>
<sequence>MDVVNSLNISNTSVQTGQNAAQNAPVRKNEGSLFKNQPAQPAGTPSEQTVSNALDNVGKLVARVLDDLKSASSLSRAEQILSQAKDTKIAPNLASELSDLAKSLEAEAAQNESPEIKSLALKLKEFLKPIADLKAGSLNDQIKNSGVMLEANLKDALTPEKLPSSIQKLLSDIKNLSNQNLLSQILTLNDESLDNQNSFMKLTSMLEKASSDAKNVLDNSSIKTLLKDVDKLDNVAKFLDKNFSKEQSGDMIKNQIGKMDKFISNLSEKVANLASEKLNQSTAFSSNHKELKAILDSLKNDLKMLNNIGDEAGLVKAFNGVSDVSKEGSLQDKLQSAARRLAHSLSLADPEASTAKSELSESKALLKQLKLATSDINNITTKSQSEISKVLNQDVKSTLLNISEKSQNAQTVNAANKMISQIEMHQMVSSLQGGIQTYMPYIWDGVEGGNVAFKQGKKDKFYAQIDLNFKKFGQINVMVGLVDKRYIDLSVATQTNDFKELIISSSSELKQAISKLGLIVSNFNIKTLPKVKLNDRFKNFGGLDVGFDKKI</sequence>
<keyword evidence="2" id="KW-0966">Cell projection</keyword>
<reference evidence="2 3" key="1">
    <citation type="journal article" date="2018" name="Emerg. Microbes Infect.">
        <title>Genomic analysis of oral Campylobacter concisus strains identified a potential bacterial molecular marker associated with active Crohn's disease.</title>
        <authorList>
            <person name="Liu F."/>
            <person name="Ma R."/>
            <person name="Tay C.Y.A."/>
            <person name="Octavia S."/>
            <person name="Lan R."/>
            <person name="Chung H.K.L."/>
            <person name="Riordan S.M."/>
            <person name="Grimm M.C."/>
            <person name="Leong R.W."/>
            <person name="Tanaka M.M."/>
            <person name="Connor S."/>
            <person name="Zhang L."/>
        </authorList>
    </citation>
    <scope>NUCLEOTIDE SEQUENCE [LARGE SCALE GENOMIC DNA]</scope>
    <source>
        <strain evidence="2 3">H16O-S1</strain>
    </source>
</reference>
<name>A0A7S9RSZ2_9BACT</name>
<keyword evidence="2" id="KW-0282">Flagellum</keyword>
<dbReference type="Proteomes" id="UP000594571">
    <property type="component" value="Chromosome"/>
</dbReference>
<gene>
    <name evidence="2" type="ORF">CVS89_03445</name>
</gene>
<dbReference type="RefSeq" id="WP_107848204.1">
    <property type="nucleotide sequence ID" value="NZ_CABPUJ010000001.1"/>
</dbReference>
<dbReference type="EMBL" id="CP049263">
    <property type="protein sequence ID" value="QPH97335.1"/>
    <property type="molecule type" value="Genomic_DNA"/>
</dbReference>
<feature type="compositionally biased region" description="Polar residues" evidence="1">
    <location>
        <begin position="1"/>
        <end position="22"/>
    </location>
</feature>
<reference evidence="2 3" key="2">
    <citation type="journal article" date="2020" name="Microb. Genom.">
        <title>Analysis of complete Campylobacter concisus genomes identifies genomospecies features, secretion systems and novel plasmids and their association with severe ulcerative colitis.</title>
        <authorList>
            <person name="Liu F."/>
            <person name="Chen S."/>
            <person name="Luu L.D.W."/>
            <person name="Lee S.A."/>
            <person name="Tay A.C.Y."/>
            <person name="Wu R."/>
            <person name="Riordan S.M."/>
            <person name="Lan R."/>
            <person name="Liu L."/>
            <person name="Zhang L."/>
        </authorList>
    </citation>
    <scope>NUCLEOTIDE SEQUENCE [LARGE SCALE GENOMIC DNA]</scope>
    <source>
        <strain evidence="2 3">H16O-S1</strain>
    </source>
</reference>
<accession>A0A7S9RSZ2</accession>
<keyword evidence="2" id="KW-0969">Cilium</keyword>
<proteinExistence type="predicted"/>
<evidence type="ECO:0000256" key="1">
    <source>
        <dbReference type="SAM" id="MobiDB-lite"/>
    </source>
</evidence>
<evidence type="ECO:0000313" key="3">
    <source>
        <dbReference type="Proteomes" id="UP000594571"/>
    </source>
</evidence>
<organism evidence="2 3">
    <name type="scientific">Campylobacter concisus</name>
    <dbReference type="NCBI Taxonomy" id="199"/>
    <lineage>
        <taxon>Bacteria</taxon>
        <taxon>Pseudomonadati</taxon>
        <taxon>Campylobacterota</taxon>
        <taxon>Epsilonproteobacteria</taxon>
        <taxon>Campylobacterales</taxon>
        <taxon>Campylobacteraceae</taxon>
        <taxon>Campylobacter</taxon>
    </lineage>
</organism>
<protein>
    <submittedName>
        <fullName evidence="2">Flagellar hook-length control protein FliK</fullName>
    </submittedName>
</protein>
<dbReference type="AlphaFoldDB" id="A0A7S9RSZ2"/>
<feature type="region of interest" description="Disordered" evidence="1">
    <location>
        <begin position="1"/>
        <end position="26"/>
    </location>
</feature>